<dbReference type="EMBL" id="CP039247">
    <property type="protein sequence ID" value="QCB29301.1"/>
    <property type="molecule type" value="Genomic_DNA"/>
</dbReference>
<gene>
    <name evidence="1" type="ORF">CENDO_10235</name>
</gene>
<sequence length="59" mass="6403">MKLTPDSKYRYTTTQDLTCSSLAWAAYMVATNGVIDLDADGGLGVNPSDVRDDDQVSPY</sequence>
<organism evidence="1 2">
    <name type="scientific">Corynebacterium endometrii</name>
    <dbReference type="NCBI Taxonomy" id="2488819"/>
    <lineage>
        <taxon>Bacteria</taxon>
        <taxon>Bacillati</taxon>
        <taxon>Actinomycetota</taxon>
        <taxon>Actinomycetes</taxon>
        <taxon>Mycobacteriales</taxon>
        <taxon>Corynebacteriaceae</taxon>
        <taxon>Corynebacterium</taxon>
    </lineage>
</organism>
<proteinExistence type="predicted"/>
<dbReference type="OrthoDB" id="3242865at2"/>
<accession>A0A4P7QHM5</accession>
<name>A0A4P7QHM5_9CORY</name>
<dbReference type="Proteomes" id="UP000296352">
    <property type="component" value="Chromosome"/>
</dbReference>
<dbReference type="KEGG" id="cee:CENDO_10235"/>
<keyword evidence="2" id="KW-1185">Reference proteome</keyword>
<dbReference type="AlphaFoldDB" id="A0A4P7QHM5"/>
<reference evidence="1 2" key="1">
    <citation type="submission" date="2019-04" db="EMBL/GenBank/DDBJ databases">
        <title>Corynebacterium endometrii sp. nov., isolated from the uterus of a cow with endometritis.</title>
        <authorList>
            <person name="Ballas P."/>
            <person name="Ruckert C."/>
            <person name="Wagener K."/>
            <person name="Drillich M."/>
            <person name="Kaempfer P."/>
            <person name="Busse H.-J."/>
            <person name="Ehling-Schulz M."/>
        </authorList>
    </citation>
    <scope>NUCLEOTIDE SEQUENCE [LARGE SCALE GENOMIC DNA]</scope>
    <source>
        <strain evidence="1 2">LMM-1653</strain>
    </source>
</reference>
<protein>
    <submittedName>
        <fullName evidence="1">Uncharacterized protein</fullName>
    </submittedName>
</protein>
<evidence type="ECO:0000313" key="2">
    <source>
        <dbReference type="Proteomes" id="UP000296352"/>
    </source>
</evidence>
<evidence type="ECO:0000313" key="1">
    <source>
        <dbReference type="EMBL" id="QCB29301.1"/>
    </source>
</evidence>